<keyword evidence="5 7" id="KW-0975">Bacterial flagellum</keyword>
<keyword evidence="8" id="KW-0282">Flagellum</keyword>
<keyword evidence="8" id="KW-0966">Cell projection</keyword>
<dbReference type="PANTHER" id="PTHR38766:SF1">
    <property type="entry name" value="FLAGELLAR PROTEIN FLIO"/>
    <property type="match status" value="1"/>
</dbReference>
<dbReference type="NCBIfam" id="TIGR03500">
    <property type="entry name" value="FliO_TIGR"/>
    <property type="match status" value="1"/>
</dbReference>
<sequence length="116" mass="12134">MSEAAVLRLVISLVFIVALILACAWIMRRSGWLRSGAATGLRVIGSHRLGARNYLAVIEVEDARLVVGVTANQISLLHTLPPADPATAGLSPSGVLAQEEPRPGFAAALGKALKGR</sequence>
<dbReference type="Proteomes" id="UP000283474">
    <property type="component" value="Chromosome"/>
</dbReference>
<comment type="similarity">
    <text evidence="6 7">Belongs to the FliO/MopB family.</text>
</comment>
<keyword evidence="8" id="KW-0969">Cilium</keyword>
<evidence type="ECO:0000313" key="8">
    <source>
        <dbReference type="EMBL" id="QAA92942.1"/>
    </source>
</evidence>
<evidence type="ECO:0000256" key="3">
    <source>
        <dbReference type="ARBA" id="ARBA00022989"/>
    </source>
</evidence>
<comment type="subcellular location">
    <subcellularLocation>
        <location evidence="7">Cell membrane</location>
    </subcellularLocation>
    <subcellularLocation>
        <location evidence="7">Bacterial flagellum basal body</location>
    </subcellularLocation>
</comment>
<dbReference type="EMBL" id="CP022987">
    <property type="protein sequence ID" value="QAA92942.1"/>
    <property type="molecule type" value="Genomic_DNA"/>
</dbReference>
<accession>A0A410G9F2</accession>
<evidence type="ECO:0000256" key="4">
    <source>
        <dbReference type="ARBA" id="ARBA00023136"/>
    </source>
</evidence>
<dbReference type="RefSeq" id="WP_128353994.1">
    <property type="nucleotide sequence ID" value="NZ_CP022987.1"/>
</dbReference>
<dbReference type="OrthoDB" id="9182371at2"/>
<dbReference type="Pfam" id="PF04347">
    <property type="entry name" value="FliO"/>
    <property type="match status" value="1"/>
</dbReference>
<name>A0A410G9F2_9BURK</name>
<keyword evidence="3 7" id="KW-1133">Transmembrane helix</keyword>
<evidence type="ECO:0000313" key="9">
    <source>
        <dbReference type="Proteomes" id="UP000283474"/>
    </source>
</evidence>
<keyword evidence="9" id="KW-1185">Reference proteome</keyword>
<evidence type="ECO:0000256" key="2">
    <source>
        <dbReference type="ARBA" id="ARBA00022692"/>
    </source>
</evidence>
<feature type="transmembrane region" description="Helical" evidence="7">
    <location>
        <begin position="6"/>
        <end position="27"/>
    </location>
</feature>
<dbReference type="AlphaFoldDB" id="A0A410G9F2"/>
<evidence type="ECO:0000256" key="7">
    <source>
        <dbReference type="RuleBase" id="RU362064"/>
    </source>
</evidence>
<proteinExistence type="inferred from homology"/>
<dbReference type="GO" id="GO:0005886">
    <property type="term" value="C:plasma membrane"/>
    <property type="evidence" value="ECO:0007669"/>
    <property type="project" value="UniProtKB-SubCell"/>
</dbReference>
<organism evidence="8 9">
    <name type="scientific">Pollutimonas thiosulfatoxidans</name>
    <dbReference type="NCBI Taxonomy" id="2028345"/>
    <lineage>
        <taxon>Bacteria</taxon>
        <taxon>Pseudomonadati</taxon>
        <taxon>Pseudomonadota</taxon>
        <taxon>Betaproteobacteria</taxon>
        <taxon>Burkholderiales</taxon>
        <taxon>Alcaligenaceae</taxon>
        <taxon>Pollutimonas</taxon>
    </lineage>
</organism>
<dbReference type="InterPro" id="IPR052205">
    <property type="entry name" value="FliO/MopB"/>
</dbReference>
<dbReference type="PANTHER" id="PTHR38766">
    <property type="entry name" value="FLAGELLAR PROTEIN FLIO"/>
    <property type="match status" value="1"/>
</dbReference>
<gene>
    <name evidence="8" type="primary">fliO</name>
    <name evidence="8" type="ORF">CKA81_03095</name>
</gene>
<dbReference type="KEGG" id="pus:CKA81_03095"/>
<dbReference type="GO" id="GO:0009425">
    <property type="term" value="C:bacterial-type flagellum basal body"/>
    <property type="evidence" value="ECO:0007669"/>
    <property type="project" value="UniProtKB-SubCell"/>
</dbReference>
<keyword evidence="2 7" id="KW-0812">Transmembrane</keyword>
<reference evidence="8 9" key="1">
    <citation type="submission" date="2017-08" db="EMBL/GenBank/DDBJ databases">
        <authorList>
            <person name="Park S.-J."/>
            <person name="Kim H."/>
        </authorList>
    </citation>
    <scope>NUCLEOTIDE SEQUENCE [LARGE SCALE GENOMIC DNA]</scope>
    <source>
        <strain evidence="9">ye3</strain>
    </source>
</reference>
<keyword evidence="1 7" id="KW-1003">Cell membrane</keyword>
<dbReference type="GO" id="GO:0044781">
    <property type="term" value="P:bacterial-type flagellum organization"/>
    <property type="evidence" value="ECO:0007669"/>
    <property type="project" value="UniProtKB-UniRule"/>
</dbReference>
<evidence type="ECO:0000256" key="6">
    <source>
        <dbReference type="ARBA" id="ARBA00037937"/>
    </source>
</evidence>
<evidence type="ECO:0000256" key="1">
    <source>
        <dbReference type="ARBA" id="ARBA00022475"/>
    </source>
</evidence>
<protein>
    <recommendedName>
        <fullName evidence="7">Flagellar protein</fullName>
    </recommendedName>
</protein>
<keyword evidence="4 7" id="KW-0472">Membrane</keyword>
<dbReference type="InterPro" id="IPR022781">
    <property type="entry name" value="Flagellar_biosynth_FliO"/>
</dbReference>
<evidence type="ECO:0000256" key="5">
    <source>
        <dbReference type="ARBA" id="ARBA00023143"/>
    </source>
</evidence>